<comment type="caution">
    <text evidence="1">The sequence shown here is derived from an EMBL/GenBank/DDBJ whole genome shotgun (WGS) entry which is preliminary data.</text>
</comment>
<organism evidence="1 2">
    <name type="scientific">Cinchona calisaya</name>
    <dbReference type="NCBI Taxonomy" id="153742"/>
    <lineage>
        <taxon>Eukaryota</taxon>
        <taxon>Viridiplantae</taxon>
        <taxon>Streptophyta</taxon>
        <taxon>Embryophyta</taxon>
        <taxon>Tracheophyta</taxon>
        <taxon>Spermatophyta</taxon>
        <taxon>Magnoliopsida</taxon>
        <taxon>eudicotyledons</taxon>
        <taxon>Gunneridae</taxon>
        <taxon>Pentapetalae</taxon>
        <taxon>asterids</taxon>
        <taxon>lamiids</taxon>
        <taxon>Gentianales</taxon>
        <taxon>Rubiaceae</taxon>
        <taxon>Cinchonoideae</taxon>
        <taxon>Cinchoneae</taxon>
        <taxon>Cinchona</taxon>
    </lineage>
</organism>
<proteinExistence type="predicted"/>
<evidence type="ECO:0000313" key="1">
    <source>
        <dbReference type="EMBL" id="KAL3513104.1"/>
    </source>
</evidence>
<sequence length="136" mass="15403">MNSGSFLSLKDDQAYEFLENLSVNSQQWDFSSHRDKPSRKSGLYEIGEDSSMKMMNGVIEISFGNIKAKLNIFDISREPSDLDNVNEVNLIDSLTHGTFLQSHCDDSLETCLTHFGCDVDFDKSIEELTPYSILHL</sequence>
<dbReference type="EMBL" id="JBJUIK010000011">
    <property type="protein sequence ID" value="KAL3513104.1"/>
    <property type="molecule type" value="Genomic_DNA"/>
</dbReference>
<dbReference type="AlphaFoldDB" id="A0ABD2Z0R5"/>
<keyword evidence="2" id="KW-1185">Reference proteome</keyword>
<gene>
    <name evidence="1" type="ORF">ACH5RR_025821</name>
</gene>
<accession>A0ABD2Z0R5</accession>
<evidence type="ECO:0000313" key="2">
    <source>
        <dbReference type="Proteomes" id="UP001630127"/>
    </source>
</evidence>
<dbReference type="Proteomes" id="UP001630127">
    <property type="component" value="Unassembled WGS sequence"/>
</dbReference>
<name>A0ABD2Z0R5_9GENT</name>
<reference evidence="1 2" key="1">
    <citation type="submission" date="2024-11" db="EMBL/GenBank/DDBJ databases">
        <title>A near-complete genome assembly of Cinchona calisaya.</title>
        <authorList>
            <person name="Lian D.C."/>
            <person name="Zhao X.W."/>
            <person name="Wei L."/>
        </authorList>
    </citation>
    <scope>NUCLEOTIDE SEQUENCE [LARGE SCALE GENOMIC DNA]</scope>
    <source>
        <tissue evidence="1">Nenye</tissue>
    </source>
</reference>
<protein>
    <submittedName>
        <fullName evidence="1">Uncharacterized protein</fullName>
    </submittedName>
</protein>